<dbReference type="PANTHER" id="PTHR21681:SF0">
    <property type="entry name" value="EUKARYOTIC TRANSLATION INITIATION FACTOR 3 SUBUNIT J"/>
    <property type="match status" value="1"/>
</dbReference>
<proteinExistence type="predicted"/>
<evidence type="ECO:0000256" key="1">
    <source>
        <dbReference type="ARBA" id="ARBA00022490"/>
    </source>
</evidence>
<dbReference type="KEGG" id="csyr:103275802"/>
<evidence type="ECO:0000313" key="7">
    <source>
        <dbReference type="Proteomes" id="UP000189704"/>
    </source>
</evidence>
<dbReference type="RefSeq" id="XP_021562224.1">
    <property type="nucleotide sequence ID" value="XM_021706549.1"/>
</dbReference>
<dbReference type="InterPro" id="IPR013906">
    <property type="entry name" value="eIF3j"/>
</dbReference>
<evidence type="ECO:0000256" key="5">
    <source>
        <dbReference type="ARBA" id="ARBA00065260"/>
    </source>
</evidence>
<gene>
    <name evidence="8" type="primary">LOC103275802</name>
</gene>
<feature type="region of interest" description="Disordered" evidence="6">
    <location>
        <begin position="1"/>
        <end position="49"/>
    </location>
</feature>
<dbReference type="Gene3D" id="1.10.246.60">
    <property type="entry name" value="Eukaryotic translation initiation factor 3 like domains"/>
    <property type="match status" value="1"/>
</dbReference>
<accession>A0A3Q0DDG9</accession>
<dbReference type="InterPro" id="IPR023194">
    <property type="entry name" value="eIF3-like_dom_sf"/>
</dbReference>
<comment type="subunit">
    <text evidence="5">Component of the eukaryotic translation initiation factor 3 (eIF-3) complex, which is composed of 13 subunits: EIF3A, EIF3B, EIF3C, EIF3D, EIF3E, EIF3F, EIF3G, EIF3H, EIF3I, EIF3J, EIF3K, EIF3L and EIF3M. The eIF-3 complex appears to include 3 stable modules: module A is composed of EIF3A, EIF3B, EIF3G and EIF3I; module B is composed of EIF3F, EIF3H, and EIF3M; and module C is composed of EIF3C, EIF3D, EIF3E, EIF3K and EIF3L. EIF3C of module C binds EIF3B of module A and EIF3H of module B, thereby linking the three modules. EIF3J is a labile subunit that binds to the eIF-3 complex via EIF3B. The eIF-3 complex interacts with RPS6KB1 under conditions of nutrient depletion. Mitogenic stimulation leads to binding and activation of a complex composed of MTOR and RPTOR, leading to phosphorylation and release of RPS6KB1 and binding of EIF4B to eIF-3.</text>
</comment>
<keyword evidence="3" id="KW-0648">Protein biosynthesis</keyword>
<feature type="compositionally biased region" description="Acidic residues" evidence="6">
    <location>
        <begin position="19"/>
        <end position="42"/>
    </location>
</feature>
<dbReference type="GeneID" id="103275802"/>
<evidence type="ECO:0000313" key="8">
    <source>
        <dbReference type="RefSeq" id="XP_021562224.1"/>
    </source>
</evidence>
<dbReference type="PANTHER" id="PTHR21681">
    <property type="entry name" value="EUKARYOTIC TRANSLATION INITIATION FACTOR 3 SUBUNIT J"/>
    <property type="match status" value="1"/>
</dbReference>
<dbReference type="Proteomes" id="UP000189704">
    <property type="component" value="Unplaced"/>
</dbReference>
<dbReference type="FunFam" id="1.10.246.60:FF:000001">
    <property type="entry name" value="Eukaryotic translation initiation factor 3 subunit J"/>
    <property type="match status" value="1"/>
</dbReference>
<evidence type="ECO:0000256" key="2">
    <source>
        <dbReference type="ARBA" id="ARBA00022540"/>
    </source>
</evidence>
<evidence type="ECO:0000256" key="6">
    <source>
        <dbReference type="SAM" id="MobiDB-lite"/>
    </source>
</evidence>
<protein>
    <submittedName>
        <fullName evidence="8">Eukaryotic translation initiation factor 3 subunit J-like</fullName>
    </submittedName>
</protein>
<keyword evidence="1" id="KW-0963">Cytoplasm</keyword>
<dbReference type="GO" id="GO:0003743">
    <property type="term" value="F:translation initiation factor activity"/>
    <property type="evidence" value="ECO:0007669"/>
    <property type="project" value="UniProtKB-KW"/>
</dbReference>
<feature type="region of interest" description="Disordered" evidence="6">
    <location>
        <begin position="146"/>
        <end position="185"/>
    </location>
</feature>
<dbReference type="Pfam" id="PF08597">
    <property type="entry name" value="eIF3_subunit"/>
    <property type="match status" value="1"/>
</dbReference>
<evidence type="ECO:0000256" key="3">
    <source>
        <dbReference type="ARBA" id="ARBA00022917"/>
    </source>
</evidence>
<name>A0A3Q0DDG9_CARSF</name>
<organism evidence="7 8">
    <name type="scientific">Carlito syrichta</name>
    <name type="common">Philippine tarsier</name>
    <name type="synonym">Tarsius syrichta</name>
    <dbReference type="NCBI Taxonomy" id="1868482"/>
    <lineage>
        <taxon>Eukaryota</taxon>
        <taxon>Metazoa</taxon>
        <taxon>Chordata</taxon>
        <taxon>Craniata</taxon>
        <taxon>Vertebrata</taxon>
        <taxon>Euteleostomi</taxon>
        <taxon>Mammalia</taxon>
        <taxon>Eutheria</taxon>
        <taxon>Euarchontoglires</taxon>
        <taxon>Primates</taxon>
        <taxon>Haplorrhini</taxon>
        <taxon>Tarsiiformes</taxon>
        <taxon>Tarsiidae</taxon>
        <taxon>Carlito</taxon>
    </lineage>
</organism>
<keyword evidence="7" id="KW-1185">Reference proteome</keyword>
<sequence>MGDLVGKVGGDGTASGDCWEGEDEDSDDKDNWEDDDRLEEPEMPTPEQLAGELQLRKLQEESDLKLANKTFVVNNMVCGIGGMNLSSRDEFTELGKLLKYKIIQYEKLLYYASVLEVLVHNVCISLEIDDFKKTTNSLTVLCSEKEKQEKQSKAKKKKKAMAPGGGKKATMKDDYGGNDGGYVRL</sequence>
<reference evidence="8" key="1">
    <citation type="submission" date="2025-08" db="UniProtKB">
        <authorList>
            <consortium name="RefSeq"/>
        </authorList>
    </citation>
    <scope>IDENTIFICATION</scope>
</reference>
<keyword evidence="2" id="KW-0396">Initiation factor</keyword>
<keyword evidence="4" id="KW-0175">Coiled coil</keyword>
<dbReference type="OrthoDB" id="20381at2759"/>
<dbReference type="GO" id="GO:0005852">
    <property type="term" value="C:eukaryotic translation initiation factor 3 complex"/>
    <property type="evidence" value="ECO:0007669"/>
    <property type="project" value="InterPro"/>
</dbReference>
<evidence type="ECO:0000256" key="4">
    <source>
        <dbReference type="ARBA" id="ARBA00023054"/>
    </source>
</evidence>
<dbReference type="AlphaFoldDB" id="A0A3Q0DDG9"/>